<dbReference type="EMBL" id="PKFP01000006">
    <property type="protein sequence ID" value="PVH16962.1"/>
    <property type="molecule type" value="Genomic_DNA"/>
</dbReference>
<evidence type="ECO:0000256" key="1">
    <source>
        <dbReference type="SAM" id="MobiDB-lite"/>
    </source>
</evidence>
<dbReference type="GO" id="GO:0004525">
    <property type="term" value="F:ribonuclease III activity"/>
    <property type="evidence" value="ECO:0007669"/>
    <property type="project" value="InterPro"/>
</dbReference>
<dbReference type="GeneID" id="37004519"/>
<dbReference type="InterPro" id="IPR000999">
    <property type="entry name" value="RNase_III_dom"/>
</dbReference>
<gene>
    <name evidence="3" type="ORF">CXQ87_004520</name>
</gene>
<feature type="compositionally biased region" description="Low complexity" evidence="1">
    <location>
        <begin position="443"/>
        <end position="456"/>
    </location>
</feature>
<dbReference type="VEuPathDB" id="FungiDB:CXQ87_004520"/>
<dbReference type="Proteomes" id="UP000244406">
    <property type="component" value="Unassembled WGS sequence"/>
</dbReference>
<comment type="caution">
    <text evidence="3">The sequence shown here is derived from an EMBL/GenBank/DDBJ whole genome shotgun (WGS) entry which is preliminary data.</text>
</comment>
<evidence type="ECO:0000259" key="2">
    <source>
        <dbReference type="SMART" id="SM00535"/>
    </source>
</evidence>
<dbReference type="InterPro" id="IPR036389">
    <property type="entry name" value="RNase_III_sf"/>
</dbReference>
<sequence length="488" mass="55476">MSAQDDLYSLEELIQMKGHISQLQATLNQVLSRAPSVAKYKELCGVMESPASLPPVLASAPQMVDKLKQTVNTPQIKVAVRIKELCDKGYLPFLLTLAKCNFKSTKLDRHVGYIMHYKPPKDQESLKEEENGHLVGKDIEMYPPSLPPIEDNSLLKLVLTDKSLRQPPDFLESQFHEGHHDFNNNHNRKLAIKGKALLDYLLLEILDDKFIHKAHEDDVVYVKNRLTSTMILAKFAYLYNLTDELQHAVSDELAFEDKLVVFKNVFLAYIQALTMSKYSTAEIKRWLEALYEPMLAKLSREYSDGEILKNVYAVALSEFHFLMTRVNNYFEQPTKKIRYDFNVVESEPFVVTLNIAGEDYSTGTDNTEVGARQKAAYELFQSKTLRFKLMRYLFDNYKKPEPTKPELPKAEAPKPAEPSLAKMIDDDDDYDPEALSSTKDDTPASSQTPTSSQKPDVPSKPEAPPARKPLPYGALPPIPTMKRRAANR</sequence>
<evidence type="ECO:0000313" key="3">
    <source>
        <dbReference type="EMBL" id="PVH16962.1"/>
    </source>
</evidence>
<feature type="compositionally biased region" description="Basic and acidic residues" evidence="1">
    <location>
        <begin position="400"/>
        <end position="414"/>
    </location>
</feature>
<proteinExistence type="predicted"/>
<protein>
    <recommendedName>
        <fullName evidence="2">RNase III domain-containing protein</fullName>
    </recommendedName>
</protein>
<dbReference type="SMART" id="SM00535">
    <property type="entry name" value="RIBOc"/>
    <property type="match status" value="1"/>
</dbReference>
<dbReference type="RefSeq" id="XP_025337902.1">
    <property type="nucleotide sequence ID" value="XM_025482959.1"/>
</dbReference>
<organism evidence="3 4">
    <name type="scientific">Candidozyma duobushaemuli</name>
    <dbReference type="NCBI Taxonomy" id="1231522"/>
    <lineage>
        <taxon>Eukaryota</taxon>
        <taxon>Fungi</taxon>
        <taxon>Dikarya</taxon>
        <taxon>Ascomycota</taxon>
        <taxon>Saccharomycotina</taxon>
        <taxon>Pichiomycetes</taxon>
        <taxon>Metschnikowiaceae</taxon>
        <taxon>Candidozyma</taxon>
    </lineage>
</organism>
<dbReference type="AlphaFoldDB" id="A0A2V1AGY7"/>
<feature type="region of interest" description="Disordered" evidence="1">
    <location>
        <begin position="400"/>
        <end position="488"/>
    </location>
</feature>
<dbReference type="Gene3D" id="1.10.1520.10">
    <property type="entry name" value="Ribonuclease III domain"/>
    <property type="match status" value="1"/>
</dbReference>
<name>A0A2V1AGY7_9ASCO</name>
<dbReference type="SUPFAM" id="SSF69065">
    <property type="entry name" value="RNase III domain-like"/>
    <property type="match status" value="1"/>
</dbReference>
<evidence type="ECO:0000313" key="4">
    <source>
        <dbReference type="Proteomes" id="UP000244406"/>
    </source>
</evidence>
<reference evidence="3 4" key="1">
    <citation type="submission" date="2017-12" db="EMBL/GenBank/DDBJ databases">
        <title>Genome Sequence of the Amphotericin B-resistant Candida duobushaemulonii strain, B09383.</title>
        <authorList>
            <person name="Chow N.A."/>
            <person name="Gade L."/>
            <person name="Batra D."/>
            <person name="Rowe L.A."/>
            <person name="Loparev V.N."/>
            <person name="Litvintseva A.P."/>
        </authorList>
    </citation>
    <scope>NUCLEOTIDE SEQUENCE [LARGE SCALE GENOMIC DNA]</scope>
    <source>
        <strain evidence="3 4">B09383</strain>
    </source>
</reference>
<dbReference type="GO" id="GO:0006396">
    <property type="term" value="P:RNA processing"/>
    <property type="evidence" value="ECO:0007669"/>
    <property type="project" value="InterPro"/>
</dbReference>
<accession>A0A2V1AGY7</accession>
<keyword evidence="4" id="KW-1185">Reference proteome</keyword>
<feature type="compositionally biased region" description="Pro residues" evidence="1">
    <location>
        <begin position="461"/>
        <end position="479"/>
    </location>
</feature>
<feature type="domain" description="RNase III" evidence="2">
    <location>
        <begin position="153"/>
        <end position="300"/>
    </location>
</feature>